<dbReference type="Gene3D" id="3.40.50.1110">
    <property type="entry name" value="SGNH hydrolase"/>
    <property type="match status" value="1"/>
</dbReference>
<dbReference type="CDD" id="cd01822">
    <property type="entry name" value="Lysophospholipase_L1_like"/>
    <property type="match status" value="1"/>
</dbReference>
<dbReference type="PANTHER" id="PTHR30383:SF24">
    <property type="entry name" value="THIOESTERASE 1_PROTEASE 1_LYSOPHOSPHOLIPASE L1"/>
    <property type="match status" value="1"/>
</dbReference>
<evidence type="ECO:0000313" key="2">
    <source>
        <dbReference type="EMBL" id="MFC7705819.1"/>
    </source>
</evidence>
<dbReference type="RefSeq" id="WP_377406102.1">
    <property type="nucleotide sequence ID" value="NZ_JBHTFQ010000010.1"/>
</dbReference>
<dbReference type="EMBL" id="JBHTFQ010000010">
    <property type="protein sequence ID" value="MFC7705819.1"/>
    <property type="molecule type" value="Genomic_DNA"/>
</dbReference>
<accession>A0ABW2UM34</accession>
<proteinExistence type="predicted"/>
<dbReference type="InterPro" id="IPR051532">
    <property type="entry name" value="Ester_Hydrolysis_Enzymes"/>
</dbReference>
<gene>
    <name evidence="2" type="ORF">ACFQXB_16680</name>
</gene>
<dbReference type="Proteomes" id="UP001596516">
    <property type="component" value="Unassembled WGS sequence"/>
</dbReference>
<dbReference type="InterPro" id="IPR036514">
    <property type="entry name" value="SGNH_hydro_sf"/>
</dbReference>
<name>A0ABW2UM34_9RHOB</name>
<dbReference type="PANTHER" id="PTHR30383">
    <property type="entry name" value="THIOESTERASE 1/PROTEASE 1/LYSOPHOSPHOLIPASE L1"/>
    <property type="match status" value="1"/>
</dbReference>
<comment type="caution">
    <text evidence="2">The sequence shown here is derived from an EMBL/GenBank/DDBJ whole genome shotgun (WGS) entry which is preliminary data.</text>
</comment>
<sequence>MKYLRATLIKAFAKPYGAAAQLRNRCIAASVAAILALAPGFATATTLLALGDSLTQGYGLPPEDGLVPQLERWLQDQGRDVTVINAGVSGDTTAGGRARVAWALADAPDAMIVALGGNDLLRGIDPATSRANLEAILQAAADRAVPVLLVGLPAPGNYGPEFRRAFDAMYPELAAEFGALHAPNIFQPMMDKADAGESFADLMQGDHIHPNARGVELIVEALGPRVLELLDRAEGTAPAE</sequence>
<dbReference type="SUPFAM" id="SSF52266">
    <property type="entry name" value="SGNH hydrolase"/>
    <property type="match status" value="1"/>
</dbReference>
<keyword evidence="3" id="KW-1185">Reference proteome</keyword>
<reference evidence="3" key="1">
    <citation type="journal article" date="2019" name="Int. J. Syst. Evol. Microbiol.">
        <title>The Global Catalogue of Microorganisms (GCM) 10K type strain sequencing project: providing services to taxonomists for standard genome sequencing and annotation.</title>
        <authorList>
            <consortium name="The Broad Institute Genomics Platform"/>
            <consortium name="The Broad Institute Genome Sequencing Center for Infectious Disease"/>
            <person name="Wu L."/>
            <person name="Ma J."/>
        </authorList>
    </citation>
    <scope>NUCLEOTIDE SEQUENCE [LARGE SCALE GENOMIC DNA]</scope>
    <source>
        <strain evidence="3">CGMCC 1.12750</strain>
    </source>
</reference>
<evidence type="ECO:0000259" key="1">
    <source>
        <dbReference type="Pfam" id="PF13472"/>
    </source>
</evidence>
<dbReference type="InterPro" id="IPR013830">
    <property type="entry name" value="SGNH_hydro"/>
</dbReference>
<evidence type="ECO:0000313" key="3">
    <source>
        <dbReference type="Proteomes" id="UP001596516"/>
    </source>
</evidence>
<organism evidence="2 3">
    <name type="scientific">Plastorhodobacter daqingensis</name>
    <dbReference type="NCBI Taxonomy" id="1387281"/>
    <lineage>
        <taxon>Bacteria</taxon>
        <taxon>Pseudomonadati</taxon>
        <taxon>Pseudomonadota</taxon>
        <taxon>Alphaproteobacteria</taxon>
        <taxon>Rhodobacterales</taxon>
        <taxon>Paracoccaceae</taxon>
        <taxon>Plastorhodobacter</taxon>
    </lineage>
</organism>
<feature type="domain" description="SGNH hydrolase-type esterase" evidence="1">
    <location>
        <begin position="49"/>
        <end position="216"/>
    </location>
</feature>
<dbReference type="Pfam" id="PF13472">
    <property type="entry name" value="Lipase_GDSL_2"/>
    <property type="match status" value="1"/>
</dbReference>
<protein>
    <submittedName>
        <fullName evidence="2">Arylesterase</fullName>
    </submittedName>
</protein>